<keyword evidence="2" id="KW-1185">Reference proteome</keyword>
<protein>
    <submittedName>
        <fullName evidence="1">Uncharacterized protein</fullName>
    </submittedName>
</protein>
<comment type="caution">
    <text evidence="1">The sequence shown here is derived from an EMBL/GenBank/DDBJ whole genome shotgun (WGS) entry which is preliminary data.</text>
</comment>
<evidence type="ECO:0000313" key="2">
    <source>
        <dbReference type="Proteomes" id="UP000031036"/>
    </source>
</evidence>
<sequence>MRATGYGLFASYCKLAPDAVSRALITPTGTHSVESNEISPTKVDKEIKPGQHAQTKTNRKTQWNLIAEDARTECFHWSKENTSF</sequence>
<dbReference type="Proteomes" id="UP000031036">
    <property type="component" value="Unassembled WGS sequence"/>
</dbReference>
<organism evidence="1 2">
    <name type="scientific">Toxocara canis</name>
    <name type="common">Canine roundworm</name>
    <dbReference type="NCBI Taxonomy" id="6265"/>
    <lineage>
        <taxon>Eukaryota</taxon>
        <taxon>Metazoa</taxon>
        <taxon>Ecdysozoa</taxon>
        <taxon>Nematoda</taxon>
        <taxon>Chromadorea</taxon>
        <taxon>Rhabditida</taxon>
        <taxon>Spirurina</taxon>
        <taxon>Ascaridomorpha</taxon>
        <taxon>Ascaridoidea</taxon>
        <taxon>Toxocaridae</taxon>
        <taxon>Toxocara</taxon>
    </lineage>
</organism>
<evidence type="ECO:0000313" key="1">
    <source>
        <dbReference type="EMBL" id="KHN87062.1"/>
    </source>
</evidence>
<name>A0A0B2W0A5_TOXCA</name>
<dbReference type="AlphaFoldDB" id="A0A0B2W0A5"/>
<dbReference type="EMBL" id="JPKZ01000486">
    <property type="protein sequence ID" value="KHN87062.1"/>
    <property type="molecule type" value="Genomic_DNA"/>
</dbReference>
<reference evidence="1 2" key="1">
    <citation type="submission" date="2014-11" db="EMBL/GenBank/DDBJ databases">
        <title>Genetic blueprint of the zoonotic pathogen Toxocara canis.</title>
        <authorList>
            <person name="Zhu X.-Q."/>
            <person name="Korhonen P.K."/>
            <person name="Cai H."/>
            <person name="Young N.D."/>
            <person name="Nejsum P."/>
            <person name="von Samson-Himmelstjerna G."/>
            <person name="Boag P.R."/>
            <person name="Tan P."/>
            <person name="Li Q."/>
            <person name="Min J."/>
            <person name="Yang Y."/>
            <person name="Wang X."/>
            <person name="Fang X."/>
            <person name="Hall R.S."/>
            <person name="Hofmann A."/>
            <person name="Sternberg P.W."/>
            <person name="Jex A.R."/>
            <person name="Gasser R.B."/>
        </authorList>
    </citation>
    <scope>NUCLEOTIDE SEQUENCE [LARGE SCALE GENOMIC DNA]</scope>
    <source>
        <strain evidence="1">PN_DK_2014</strain>
    </source>
</reference>
<accession>A0A0B2W0A5</accession>
<gene>
    <name evidence="1" type="ORF">Tcan_11186</name>
</gene>
<proteinExistence type="predicted"/>